<evidence type="ECO:0000313" key="2">
    <source>
        <dbReference type="EMBL" id="VDN17275.1"/>
    </source>
</evidence>
<sequence length="215" mass="24311">MVRMLYQNGDKVLNTVNDNKEPFYMQLEALMRRENSEKKMPPHENGQTERLQGPSNGKPVVFPQVFMNHAQNGSKKHSTNSVKEPISPFLNFSSMAEPKNSPIVNLFSKPFDVFSTHALFPKSVDTTSSGNGSREMPVMDELITRQMNILKRQEELQRRAELLYEKQMARETRIEDSVASLGKAASHLEQIGEFLLNACRYASLTGGTFSPNNNT</sequence>
<dbReference type="Proteomes" id="UP000271098">
    <property type="component" value="Unassembled WGS sequence"/>
</dbReference>
<evidence type="ECO:0000313" key="3">
    <source>
        <dbReference type="Proteomes" id="UP000271098"/>
    </source>
</evidence>
<accession>A0A183DNM2</accession>
<gene>
    <name evidence="2" type="ORF">GPUH_LOCUS10313</name>
</gene>
<feature type="region of interest" description="Disordered" evidence="1">
    <location>
        <begin position="35"/>
        <end position="56"/>
    </location>
</feature>
<dbReference type="WBParaSite" id="GPUH_0001032601-mRNA-1">
    <property type="protein sequence ID" value="GPUH_0001032601-mRNA-1"/>
    <property type="gene ID" value="GPUH_0001032601"/>
</dbReference>
<keyword evidence="3" id="KW-1185">Reference proteome</keyword>
<name>A0A183DNM2_9BILA</name>
<dbReference type="OrthoDB" id="5789004at2759"/>
<protein>
    <submittedName>
        <fullName evidence="4">Ovule protein</fullName>
    </submittedName>
</protein>
<reference evidence="4" key="1">
    <citation type="submission" date="2016-06" db="UniProtKB">
        <authorList>
            <consortium name="WormBaseParasite"/>
        </authorList>
    </citation>
    <scope>IDENTIFICATION</scope>
</reference>
<evidence type="ECO:0000256" key="1">
    <source>
        <dbReference type="SAM" id="MobiDB-lite"/>
    </source>
</evidence>
<dbReference type="EMBL" id="UYRT01077922">
    <property type="protein sequence ID" value="VDN17275.1"/>
    <property type="molecule type" value="Genomic_DNA"/>
</dbReference>
<proteinExistence type="predicted"/>
<evidence type="ECO:0000313" key="4">
    <source>
        <dbReference type="WBParaSite" id="GPUH_0001032601-mRNA-1"/>
    </source>
</evidence>
<organism evidence="4">
    <name type="scientific">Gongylonema pulchrum</name>
    <dbReference type="NCBI Taxonomy" id="637853"/>
    <lineage>
        <taxon>Eukaryota</taxon>
        <taxon>Metazoa</taxon>
        <taxon>Ecdysozoa</taxon>
        <taxon>Nematoda</taxon>
        <taxon>Chromadorea</taxon>
        <taxon>Rhabditida</taxon>
        <taxon>Spirurina</taxon>
        <taxon>Spiruromorpha</taxon>
        <taxon>Spiruroidea</taxon>
        <taxon>Gongylonematidae</taxon>
        <taxon>Gongylonema</taxon>
    </lineage>
</organism>
<dbReference type="AlphaFoldDB" id="A0A183DNM2"/>
<reference evidence="2 3" key="2">
    <citation type="submission" date="2018-11" db="EMBL/GenBank/DDBJ databases">
        <authorList>
            <consortium name="Pathogen Informatics"/>
        </authorList>
    </citation>
    <scope>NUCLEOTIDE SEQUENCE [LARGE SCALE GENOMIC DNA]</scope>
</reference>